<sequence length="220" mass="23865">MRLKAVLLLCALCALAAKLVTPLQGKPSTFRTSFLRTAPPKVTSINPRDVQTINCKGSALCHMLRPSRPLSKLVSALQHLPDNVYYTRGGQHIACFDHLCAFLEYSDAYASRSFAKLRLPDGRPIPAAASDQIKQLAARLEAYGCQACGSVPVGYPEKVKGDVVLRFDYVSWPCVGQKEGVCPFGLQGDGRLDGRGEDPLTVIGRLFDGLGMLADDQGRD</sequence>
<gene>
    <name evidence="3" type="ORF">W97_03033</name>
</gene>
<feature type="domain" description="Killer toxin Kp4" evidence="2">
    <location>
        <begin position="51"/>
        <end position="110"/>
    </location>
</feature>
<feature type="chain" id="PRO_5004449970" description="Killer toxin Kp4 domain-containing protein" evidence="1">
    <location>
        <begin position="17"/>
        <end position="220"/>
    </location>
</feature>
<evidence type="ECO:0000313" key="3">
    <source>
        <dbReference type="EMBL" id="EON63805.1"/>
    </source>
</evidence>
<dbReference type="Pfam" id="PF09044">
    <property type="entry name" value="Kp4"/>
    <property type="match status" value="1"/>
</dbReference>
<dbReference type="EMBL" id="JH767565">
    <property type="protein sequence ID" value="EON63805.1"/>
    <property type="molecule type" value="Genomic_DNA"/>
</dbReference>
<dbReference type="InterPro" id="IPR015131">
    <property type="entry name" value="Killer_tox_Kp4"/>
</dbReference>
<feature type="signal peptide" evidence="1">
    <location>
        <begin position="1"/>
        <end position="16"/>
    </location>
</feature>
<protein>
    <recommendedName>
        <fullName evidence="2">Killer toxin Kp4 domain-containing protein</fullName>
    </recommendedName>
</protein>
<dbReference type="OrthoDB" id="4177994at2759"/>
<dbReference type="eggNOG" id="ENOG502T0JN">
    <property type="taxonomic scope" value="Eukaryota"/>
</dbReference>
<organism evidence="3 4">
    <name type="scientific">Coniosporium apollinis (strain CBS 100218)</name>
    <name type="common">Rock-inhabiting black yeast</name>
    <dbReference type="NCBI Taxonomy" id="1168221"/>
    <lineage>
        <taxon>Eukaryota</taxon>
        <taxon>Fungi</taxon>
        <taxon>Dikarya</taxon>
        <taxon>Ascomycota</taxon>
        <taxon>Pezizomycotina</taxon>
        <taxon>Dothideomycetes</taxon>
        <taxon>Dothideomycetes incertae sedis</taxon>
        <taxon>Coniosporium</taxon>
    </lineage>
</organism>
<reference evidence="4" key="1">
    <citation type="submission" date="2012-06" db="EMBL/GenBank/DDBJ databases">
        <title>The genome sequence of Coniosporium apollinis CBS 100218.</title>
        <authorList>
            <consortium name="The Broad Institute Genome Sequencing Platform"/>
            <person name="Cuomo C."/>
            <person name="Gorbushina A."/>
            <person name="Noack S."/>
            <person name="Walker B."/>
            <person name="Young S.K."/>
            <person name="Zeng Q."/>
            <person name="Gargeya S."/>
            <person name="Fitzgerald M."/>
            <person name="Haas B."/>
            <person name="Abouelleil A."/>
            <person name="Alvarado L."/>
            <person name="Arachchi H.M."/>
            <person name="Berlin A.M."/>
            <person name="Chapman S.B."/>
            <person name="Goldberg J."/>
            <person name="Griggs A."/>
            <person name="Gujja S."/>
            <person name="Hansen M."/>
            <person name="Howarth C."/>
            <person name="Imamovic A."/>
            <person name="Larimer J."/>
            <person name="McCowan C."/>
            <person name="Montmayeur A."/>
            <person name="Murphy C."/>
            <person name="Neiman D."/>
            <person name="Pearson M."/>
            <person name="Priest M."/>
            <person name="Roberts A."/>
            <person name="Saif S."/>
            <person name="Shea T."/>
            <person name="Sisk P."/>
            <person name="Sykes S."/>
            <person name="Wortman J."/>
            <person name="Nusbaum C."/>
            <person name="Birren B."/>
        </authorList>
    </citation>
    <scope>NUCLEOTIDE SEQUENCE [LARGE SCALE GENOMIC DNA]</scope>
    <source>
        <strain evidence="4">CBS 100218</strain>
    </source>
</reference>
<dbReference type="InterPro" id="IPR011329">
    <property type="entry name" value="Killer_tox_Kp4/SMK"/>
</dbReference>
<dbReference type="SUPFAM" id="SSF55221">
    <property type="entry name" value="Yeast killer toxins"/>
    <property type="match status" value="1"/>
</dbReference>
<dbReference type="Proteomes" id="UP000016924">
    <property type="component" value="Unassembled WGS sequence"/>
</dbReference>
<evidence type="ECO:0000256" key="1">
    <source>
        <dbReference type="SAM" id="SignalP"/>
    </source>
</evidence>
<accession>R7YPE9</accession>
<evidence type="ECO:0000259" key="2">
    <source>
        <dbReference type="Pfam" id="PF09044"/>
    </source>
</evidence>
<dbReference type="GeneID" id="19900344"/>
<dbReference type="RefSeq" id="XP_007779122.1">
    <property type="nucleotide sequence ID" value="XM_007780932.1"/>
</dbReference>
<keyword evidence="1" id="KW-0732">Signal</keyword>
<keyword evidence="4" id="KW-1185">Reference proteome</keyword>
<evidence type="ECO:0000313" key="4">
    <source>
        <dbReference type="Proteomes" id="UP000016924"/>
    </source>
</evidence>
<dbReference type="AlphaFoldDB" id="R7YPE9"/>
<proteinExistence type="predicted"/>
<dbReference type="GO" id="GO:0005576">
    <property type="term" value="C:extracellular region"/>
    <property type="evidence" value="ECO:0007669"/>
    <property type="project" value="InterPro"/>
</dbReference>
<dbReference type="HOGENOM" id="CLU_1255912_0_0_1"/>
<name>R7YPE9_CONA1</name>
<dbReference type="Gene3D" id="3.30.430.10">
    <property type="entry name" value="Killer Toxin P4, subunit A"/>
    <property type="match status" value="1"/>
</dbReference>